<evidence type="ECO:0000313" key="2">
    <source>
        <dbReference type="Proteomes" id="UP000199315"/>
    </source>
</evidence>
<dbReference type="EMBL" id="FMKA01000007">
    <property type="protein sequence ID" value="SCP96886.1"/>
    <property type="molecule type" value="Genomic_DNA"/>
</dbReference>
<gene>
    <name evidence="1" type="ORF">SAMN05421730_100718</name>
</gene>
<proteinExistence type="predicted"/>
<protein>
    <submittedName>
        <fullName evidence="1">ATP-dependent DNA helicase RecG</fullName>
    </submittedName>
</protein>
<keyword evidence="1" id="KW-0547">Nucleotide-binding</keyword>
<keyword evidence="1" id="KW-0347">Helicase</keyword>
<dbReference type="OrthoDB" id="9807907at2"/>
<dbReference type="RefSeq" id="WP_091232442.1">
    <property type="nucleotide sequence ID" value="NZ_FMKA01000007.1"/>
</dbReference>
<keyword evidence="2" id="KW-1185">Reference proteome</keyword>
<keyword evidence="1" id="KW-0378">Hydrolase</keyword>
<dbReference type="AlphaFoldDB" id="A0A1D3TSK5"/>
<dbReference type="GO" id="GO:0004386">
    <property type="term" value="F:helicase activity"/>
    <property type="evidence" value="ECO:0007669"/>
    <property type="project" value="UniProtKB-KW"/>
</dbReference>
<sequence length="103" mass="11760">MIESGLVEANGNGKARVYILSAKVYREQDNSVGYVRQTGIDRLKYEELVLKLAKQQGSVTRDNVRELLNISDSQAYRVLKRLAEKKKFILIGKGRSARYELIK</sequence>
<dbReference type="STRING" id="1619234.SAMN05421730_100718"/>
<keyword evidence="1" id="KW-0067">ATP-binding</keyword>
<accession>A0A1D3TSK5</accession>
<reference evidence="1 2" key="1">
    <citation type="submission" date="2016-09" db="EMBL/GenBank/DDBJ databases">
        <authorList>
            <person name="Capua I."/>
            <person name="De Benedictis P."/>
            <person name="Joannis T."/>
            <person name="Lombin L.H."/>
            <person name="Cattoli G."/>
        </authorList>
    </citation>
    <scope>NUCLEOTIDE SEQUENCE [LARGE SCALE GENOMIC DNA]</scope>
    <source>
        <strain evidence="1 2">GluBS11</strain>
    </source>
</reference>
<dbReference type="Gene3D" id="1.10.10.10">
    <property type="entry name" value="Winged helix-like DNA-binding domain superfamily/Winged helix DNA-binding domain"/>
    <property type="match status" value="1"/>
</dbReference>
<dbReference type="InterPro" id="IPR036388">
    <property type="entry name" value="WH-like_DNA-bd_sf"/>
</dbReference>
<name>A0A1D3TSK5_9FIRM</name>
<evidence type="ECO:0000313" key="1">
    <source>
        <dbReference type="EMBL" id="SCP96886.1"/>
    </source>
</evidence>
<organism evidence="1 2">
    <name type="scientific">Anaerobium acetethylicum</name>
    <dbReference type="NCBI Taxonomy" id="1619234"/>
    <lineage>
        <taxon>Bacteria</taxon>
        <taxon>Bacillati</taxon>
        <taxon>Bacillota</taxon>
        <taxon>Clostridia</taxon>
        <taxon>Lachnospirales</taxon>
        <taxon>Lachnospiraceae</taxon>
        <taxon>Anaerobium</taxon>
    </lineage>
</organism>
<dbReference type="Proteomes" id="UP000199315">
    <property type="component" value="Unassembled WGS sequence"/>
</dbReference>